<keyword evidence="2" id="KW-1185">Reference proteome</keyword>
<evidence type="ECO:0000313" key="1">
    <source>
        <dbReference type="EMBL" id="MFC6121755.1"/>
    </source>
</evidence>
<evidence type="ECO:0000313" key="2">
    <source>
        <dbReference type="Proteomes" id="UP001596169"/>
    </source>
</evidence>
<sequence length="100" mass="11711">MAFEDFDDRKDLELWWGLSYASFLVMPRVAMQLMPEEWQEKMAELLNQYDETINTGAFGVKGCRVQAIGENGKLMKMPDQWKNYRRPSRETKSAIKKEAS</sequence>
<dbReference type="EMBL" id="JBHSRG010000005">
    <property type="protein sequence ID" value="MFC6121755.1"/>
    <property type="molecule type" value="Genomic_DNA"/>
</dbReference>
<proteinExistence type="predicted"/>
<dbReference type="RefSeq" id="WP_378108967.1">
    <property type="nucleotide sequence ID" value="NZ_JBHSRG010000005.1"/>
</dbReference>
<protein>
    <submittedName>
        <fullName evidence="1">Uncharacterized protein</fullName>
    </submittedName>
</protein>
<comment type="caution">
    <text evidence="1">The sequence shown here is derived from an EMBL/GenBank/DDBJ whole genome shotgun (WGS) entry which is preliminary data.</text>
</comment>
<dbReference type="Proteomes" id="UP001596169">
    <property type="component" value="Unassembled WGS sequence"/>
</dbReference>
<gene>
    <name evidence="1" type="ORF">ACFPZP_11925</name>
</gene>
<organism evidence="1 2">
    <name type="scientific">Citrobacter bitternis</name>
    <dbReference type="NCBI Taxonomy" id="1585982"/>
    <lineage>
        <taxon>Bacteria</taxon>
        <taxon>Pseudomonadati</taxon>
        <taxon>Pseudomonadota</taxon>
        <taxon>Gammaproteobacteria</taxon>
        <taxon>Enterobacterales</taxon>
        <taxon>Enterobacteriaceae</taxon>
        <taxon>Citrobacter</taxon>
    </lineage>
</organism>
<accession>A0ABW1Q012</accession>
<reference evidence="2" key="1">
    <citation type="journal article" date="2019" name="Int. J. Syst. Evol. Microbiol.">
        <title>The Global Catalogue of Microorganisms (GCM) 10K type strain sequencing project: providing services to taxonomists for standard genome sequencing and annotation.</title>
        <authorList>
            <consortium name="The Broad Institute Genomics Platform"/>
            <consortium name="The Broad Institute Genome Sequencing Center for Infectious Disease"/>
            <person name="Wu L."/>
            <person name="Ma J."/>
        </authorList>
    </citation>
    <scope>NUCLEOTIDE SEQUENCE [LARGE SCALE GENOMIC DNA]</scope>
    <source>
        <strain evidence="2">JCM30009</strain>
    </source>
</reference>
<name>A0ABW1Q012_9ENTR</name>